<gene>
    <name evidence="4" type="ORF">RDB_LOCUS153289</name>
</gene>
<proteinExistence type="predicted"/>
<dbReference type="PANTHER" id="PTHR10579:SF43">
    <property type="entry name" value="ZINC FINGER (C3HC4-TYPE RING FINGER) FAMILY PROTEIN"/>
    <property type="match status" value="1"/>
</dbReference>
<feature type="region of interest" description="Disordered" evidence="2">
    <location>
        <begin position="333"/>
        <end position="370"/>
    </location>
</feature>
<dbReference type="Pfam" id="PF15411">
    <property type="entry name" value="PH_10"/>
    <property type="match status" value="1"/>
</dbReference>
<keyword evidence="1" id="KW-0479">Metal-binding</keyword>
<name>A0A8H3HPC4_9AGAM</name>
<evidence type="ECO:0000313" key="4">
    <source>
        <dbReference type="EMBL" id="CAE6527397.1"/>
    </source>
</evidence>
<reference evidence="4" key="1">
    <citation type="submission" date="2021-01" db="EMBL/GenBank/DDBJ databases">
        <authorList>
            <person name="Kaushik A."/>
        </authorList>
    </citation>
    <scope>NUCLEOTIDE SEQUENCE</scope>
    <source>
        <strain evidence="4">AG3-1AP</strain>
    </source>
</reference>
<dbReference type="SUPFAM" id="SSF53300">
    <property type="entry name" value="vWA-like"/>
    <property type="match status" value="1"/>
</dbReference>
<dbReference type="InterPro" id="IPR033511">
    <property type="entry name" value="Cdc24/Scd1_PH_dom"/>
</dbReference>
<dbReference type="InterPro" id="IPR011993">
    <property type="entry name" value="PH-like_dom_sf"/>
</dbReference>
<dbReference type="Gene3D" id="3.30.40.10">
    <property type="entry name" value="Zinc/RING finger domain, C3HC4 (zinc finger)"/>
    <property type="match status" value="1"/>
</dbReference>
<dbReference type="Gene3D" id="3.40.50.410">
    <property type="entry name" value="von Willebrand factor, type A domain"/>
    <property type="match status" value="1"/>
</dbReference>
<keyword evidence="1" id="KW-0863">Zinc-finger</keyword>
<keyword evidence="1" id="KW-0862">Zinc</keyword>
<dbReference type="GO" id="GO:0005085">
    <property type="term" value="F:guanyl-nucleotide exchange factor activity"/>
    <property type="evidence" value="ECO:0007669"/>
    <property type="project" value="InterPro"/>
</dbReference>
<dbReference type="PROSITE" id="PS50089">
    <property type="entry name" value="ZF_RING_2"/>
    <property type="match status" value="1"/>
</dbReference>
<evidence type="ECO:0000256" key="1">
    <source>
        <dbReference type="PROSITE-ProRule" id="PRU00175"/>
    </source>
</evidence>
<comment type="caution">
    <text evidence="4">The sequence shown here is derived from an EMBL/GenBank/DDBJ whole genome shotgun (WGS) entry which is preliminary data.</text>
</comment>
<feature type="compositionally biased region" description="Pro residues" evidence="2">
    <location>
        <begin position="421"/>
        <end position="440"/>
    </location>
</feature>
<dbReference type="PANTHER" id="PTHR10579">
    <property type="entry name" value="CALCIUM-ACTIVATED CHLORIDE CHANNEL REGULATOR"/>
    <property type="match status" value="1"/>
</dbReference>
<evidence type="ECO:0000259" key="3">
    <source>
        <dbReference type="PROSITE" id="PS50089"/>
    </source>
</evidence>
<dbReference type="SUPFAM" id="SSF50729">
    <property type="entry name" value="PH domain-like"/>
    <property type="match status" value="1"/>
</dbReference>
<sequence>MPKPKSPFAVLPAAPPPGSSHFISNAVIIAKRVALGLEAPVRINDRQEKDNNPFDDWYMRHSSTQLVCMQLRKERKAPFFHEYVTFRLDDKTYFRIDRRQLPNEGSPMDCASKQGVEAYDTIEQITSLDDSMYSPSDCLVEVHFATGAHLDSILNVCMAISRDSQASAYTVQRYNCYFYAQTILLCTAYNIFVFKRPLILWMHGLFSRLSTIPGSRSKASLETYRPPASMTPGPLPVVRNDPTGDIDEDCIICGESLSFSFRLPGEKPHIVPECGHALHEACFTAVYGQINQPKMGVLPRKNLGVCGVCRKPIRVGDGDGAKSNKLAALTGMGDKNTATMFPGRDQSPRQRSAPTPVPHDPSDDDPIESTSASIRSAEYIVAPSISVRSEFPTITRTHEPAQSITCLVTVELASRRGSAPVPGPVITPPPRYTTPPPEDAPGPYSYNPTPPSNSPLSRVAEDLQTRLVDWKDHPMDALGPLQMFDVLSVRRDSMVRDFYVYLFKEAIICVLEEKKKSLGRLLNTGSGDASSLASGLTSPGPFGSKSTLRLKGRIFIRHIKRLIDTSVAGELSLTINMEDEGLESFILIFRDRSSLESWRSTIQSLVNAQRAANNIQIRDLVEFGGGRTKGARTRSAATASSVGPDSLLQSGQRSTLSSTASSGYASFSKSPEPYLHVAPHVSSGPSNALPPLPHPPMDLIAVISLPPPGANPSTVQLKLRVIRNALDFLVASLGPRDRLALVTFQVGKSGRVRKTPFLAVGRPGSVARLTGFIESMVNPPNEPADEFSVKSTKDEIVDVVTAVNHGLDTVLQRKQKNPISGMMLVCDASDTSRKPQMDLLMARTEAASLPIHSFGYGKSHDPGPLWLISNATGGSYTFVRDWYELQDCLAGCVGGMMSIGVMNLRMHAKVLDDSRFRIKKVAGVGGAVVASSGLDVDVTLPALRFGERRELIVELELDNRAPLGGSSHHREDSISATDAFVQRMGLDGMSLSDTALGEGMMDTMIDEAPVFEVDGGFFDPSAGKTVARLGHPVLLTLAIHPPNDRPTHQGWSDASIVRRRAELLTHQMIMRAIVFVGRRDFNHAIQLLVGTRTALTNILNTSLPPPTSRTTRKELVTLAAVRVIQSAMADVSVLVDALEENPDGFGREWRPFGAQQAMVFRDQLSWTGRTTTEKIFWCADHSIELFGRSSDWASSS</sequence>
<evidence type="ECO:0000313" key="5">
    <source>
        <dbReference type="Proteomes" id="UP000663831"/>
    </source>
</evidence>
<dbReference type="CDD" id="cd13246">
    <property type="entry name" value="PH_Scd1"/>
    <property type="match status" value="1"/>
</dbReference>
<accession>A0A8H3HPC4</accession>
<dbReference type="Gene3D" id="2.30.29.30">
    <property type="entry name" value="Pleckstrin-homology domain (PH domain)/Phosphotyrosine-binding domain (PTB)"/>
    <property type="match status" value="1"/>
</dbReference>
<feature type="region of interest" description="Disordered" evidence="2">
    <location>
        <begin position="626"/>
        <end position="653"/>
    </location>
</feature>
<feature type="region of interest" description="Disordered" evidence="2">
    <location>
        <begin position="417"/>
        <end position="457"/>
    </location>
</feature>
<dbReference type="Proteomes" id="UP000663831">
    <property type="component" value="Unassembled WGS sequence"/>
</dbReference>
<dbReference type="InterPro" id="IPR036465">
    <property type="entry name" value="vWFA_dom_sf"/>
</dbReference>
<organism evidence="4 5">
    <name type="scientific">Rhizoctonia solani</name>
    <dbReference type="NCBI Taxonomy" id="456999"/>
    <lineage>
        <taxon>Eukaryota</taxon>
        <taxon>Fungi</taxon>
        <taxon>Dikarya</taxon>
        <taxon>Basidiomycota</taxon>
        <taxon>Agaricomycotina</taxon>
        <taxon>Agaricomycetes</taxon>
        <taxon>Cantharellales</taxon>
        <taxon>Ceratobasidiaceae</taxon>
        <taxon>Rhizoctonia</taxon>
    </lineage>
</organism>
<dbReference type="GO" id="GO:0008270">
    <property type="term" value="F:zinc ion binding"/>
    <property type="evidence" value="ECO:0007669"/>
    <property type="project" value="UniProtKB-KW"/>
</dbReference>
<feature type="domain" description="RING-type" evidence="3">
    <location>
        <begin position="250"/>
        <end position="310"/>
    </location>
</feature>
<dbReference type="InterPro" id="IPR013083">
    <property type="entry name" value="Znf_RING/FYVE/PHD"/>
</dbReference>
<dbReference type="EMBL" id="CAJMWV010007184">
    <property type="protein sequence ID" value="CAE6527397.1"/>
    <property type="molecule type" value="Genomic_DNA"/>
</dbReference>
<dbReference type="InterPro" id="IPR051266">
    <property type="entry name" value="CLCR"/>
</dbReference>
<dbReference type="SUPFAM" id="SSF57850">
    <property type="entry name" value="RING/U-box"/>
    <property type="match status" value="1"/>
</dbReference>
<dbReference type="InterPro" id="IPR001841">
    <property type="entry name" value="Znf_RING"/>
</dbReference>
<protein>
    <recommendedName>
        <fullName evidence="3">RING-type domain-containing protein</fullName>
    </recommendedName>
</protein>
<dbReference type="AlphaFoldDB" id="A0A8H3HPC4"/>
<evidence type="ECO:0000256" key="2">
    <source>
        <dbReference type="SAM" id="MobiDB-lite"/>
    </source>
</evidence>